<dbReference type="InterPro" id="IPR001304">
    <property type="entry name" value="C-type_lectin-like"/>
</dbReference>
<proteinExistence type="predicted"/>
<dbReference type="PANTHER" id="PTHR19324">
    <property type="entry name" value="PERFORIN-LIKE PROTEIN 1"/>
    <property type="match status" value="1"/>
</dbReference>
<evidence type="ECO:0000259" key="17">
    <source>
        <dbReference type="PROSITE" id="PS50923"/>
    </source>
</evidence>
<dbReference type="InterPro" id="IPR024079">
    <property type="entry name" value="MetalloPept_cat_dom_sf"/>
</dbReference>
<evidence type="ECO:0000259" key="15">
    <source>
        <dbReference type="PROSITE" id="PS50041"/>
    </source>
</evidence>
<dbReference type="Gene3D" id="3.10.100.10">
    <property type="entry name" value="Mannose-Binding Protein A, subunit A"/>
    <property type="match status" value="1"/>
</dbReference>
<dbReference type="Gene3D" id="2.60.120.290">
    <property type="entry name" value="Spermadhesin, CUB domain"/>
    <property type="match status" value="1"/>
</dbReference>
<evidence type="ECO:0000256" key="4">
    <source>
        <dbReference type="ARBA" id="ARBA00022729"/>
    </source>
</evidence>
<evidence type="ECO:0000259" key="18">
    <source>
        <dbReference type="PROSITE" id="PS51864"/>
    </source>
</evidence>
<dbReference type="Pfam" id="PF00051">
    <property type="entry name" value="Kringle"/>
    <property type="match status" value="1"/>
</dbReference>
<keyword evidence="1 9" id="KW-0420">Kringle</keyword>
<dbReference type="RefSeq" id="XP_009047393.1">
    <property type="nucleotide sequence ID" value="XM_009049145.1"/>
</dbReference>
<feature type="signal peptide" evidence="12">
    <location>
        <begin position="1"/>
        <end position="26"/>
    </location>
</feature>
<sequence>MGVKLLFLGICLIYLVLDLHDAEVTAVSDRQAKLKEKDAREKLQQELSKNYAVKQRRRKKKKFRDPRTRGKSSKVVNRGGAPKVQNGDDGGDDPHIGNRENYLQKYFKGKMWGIRDKKKAPKGNWRKKLRKQKHKKKEKRQNMKKKEKSKRTKVKKFKKKRKKHKKRRRGKRSTDENEDDPGSDQEHTHRTKRYAITDQERMWDYGVVPYSFSSDVTDVMARTYRGVFDALEKRTCISFVEWDGTESFYSNRSLNHMVHLNFVDQGGCWAYLGRYTYRTTNIAQDISCCYVGRTCLHEIMHSLSMEHEHTSPLRDGWLRVNWDNLNEDGQFQFSVIDPLMLGRESWGFDIKSFVSYGTTEFTKNGMMGFQPLMPDFYPTGNSYWQPFKEVQMNYDCFGIKCSGMEEPVCENDGYPGYYEGECGCVCPPGLDPATNCASIKPTDPIRGWPPSSFGLPEPIEGCPAGFQLGSLTQPLAGDSEVSSSSHINAGFENSTAEFGFCLKDTASQTEGGLTEWPRGQYCIHSYSNACPPGFQEGLITYDDSVNATRTILTESPLPDGSFVNNTELWYCCRSDGMVQLDIKLPNTESFILYRHGTAECQNVEGMYMFPEYYSLMIEGETIRSISVYQTLGSVPYNVLDGNELFVYYCYYSPLNKDCGEVIHLGPENPTHDIMTPNYPFDYPLNTECNWLFVAPEGSEVMLNFNDFDVEGDDFDCFDYVTIKRGLPGIPGVSYCGTEFKAAIKSIDRYLMITFTSGSEITYTGFHATGRLLDVADLCYNPDDFGRTYNGIHNYAEDFTECLPWVEMAHCDTNLFNTEDAFDNLDGNYCRNPGARYDSPWCYTEKENCTIKYCDVCQERTIYDNFDDCEELIAEHPNFCLDGDHHHYGCLATCIEYGHITIPEKSNRAQDVSCPVPDDIVDADPIVHDVTRYNVGDSLAYVCSNGTATKMRRCLTDGTWTDIEYVCGGCGDEMKSDTRGTCYAYVAEEVRFVEAEEYCIEKDWDVASAQTEDAFNFLVQYRSDMGSDGKQVWLDLYEDPVGVWSWGDESLVQDGFTNWRSTYPVSGPIETDGNNWYRCATMVGTGQSSVWNQVACDNKWYKAHYICQTMESEREICADRKSSCTRNLIDIPLLCSQYQSYAHEVCPYTCGICDVENADSCTVTADFVVGLNLVSGGSTPFSLNPGESFTTQCPAGQICTQNCQHFSRACRRSGEVTGATPVCQDADSVPTLVNNIERIPRLDTSEARRIYQGDNSYMNITRSGEITKWMTLCENDGIVHLMAFKYWSQDRYFKVMGVNQVECKAGRRMTWEIPEGERIQVDPSMNIGLMDWNGGCIPLYECFASEYPDLNKIYHTMAESQDEVALNKLVWMRAGPTCYFFSLNAEISPVGYIAPATTQLTTPSTTTEEPEPEPEATSTSSEDTSESTDMTTSSGDVSTSSTSTSAGNTESSSTGASRSSPSTDAFVSEDTTSSVWQRTTTHSVVITTPRRTINEDFIKSFIKKKKKKRKWWKNRGKKTDKTRKRKNKRRKKAQKGR</sequence>
<keyword evidence="5 11" id="KW-0378">Hydrolase</keyword>
<dbReference type="SUPFAM" id="SSF49854">
    <property type="entry name" value="Spermadhesin, CUB domain"/>
    <property type="match status" value="1"/>
</dbReference>
<feature type="binding site" evidence="11">
    <location>
        <position position="307"/>
    </location>
    <ligand>
        <name>Zn(2+)</name>
        <dbReference type="ChEBI" id="CHEBI:29105"/>
        <note>catalytic</note>
    </ligand>
</feature>
<evidence type="ECO:0000256" key="11">
    <source>
        <dbReference type="PROSITE-ProRule" id="PRU01211"/>
    </source>
</evidence>
<dbReference type="InterPro" id="IPR000859">
    <property type="entry name" value="CUB_dom"/>
</dbReference>
<feature type="active site" evidence="11">
    <location>
        <position position="298"/>
    </location>
</feature>
<keyword evidence="4 12" id="KW-0732">Signal</keyword>
<feature type="domain" description="Sushi" evidence="17">
    <location>
        <begin position="911"/>
        <end position="968"/>
    </location>
</feature>
<dbReference type="PROSITE" id="PS50041">
    <property type="entry name" value="C_TYPE_LECTIN_2"/>
    <property type="match status" value="1"/>
</dbReference>
<dbReference type="KEGG" id="lgi:LOTGIDRAFT_172278"/>
<dbReference type="CTD" id="20242046"/>
<evidence type="ECO:0000313" key="20">
    <source>
        <dbReference type="Proteomes" id="UP000030746"/>
    </source>
</evidence>
<dbReference type="EC" id="3.4.24.-" evidence="12"/>
<evidence type="ECO:0000259" key="14">
    <source>
        <dbReference type="PROSITE" id="PS01180"/>
    </source>
</evidence>
<comment type="cofactor">
    <cofactor evidence="11 12">
        <name>Zn(2+)</name>
        <dbReference type="ChEBI" id="CHEBI:29105"/>
    </cofactor>
    <text evidence="11 12">Binds 1 zinc ion per subunit.</text>
</comment>
<dbReference type="GO" id="GO:0008270">
    <property type="term" value="F:zinc ion binding"/>
    <property type="evidence" value="ECO:0007669"/>
    <property type="project" value="UniProtKB-UniRule"/>
</dbReference>
<dbReference type="SUPFAM" id="SSF55486">
    <property type="entry name" value="Metalloproteases ('zincins'), catalytic domain"/>
    <property type="match status" value="1"/>
</dbReference>
<dbReference type="PROSITE" id="PS50923">
    <property type="entry name" value="SUSHI"/>
    <property type="match status" value="1"/>
</dbReference>
<dbReference type="Gene3D" id="3.40.390.10">
    <property type="entry name" value="Collagenase (Catalytic Domain)"/>
    <property type="match status" value="1"/>
</dbReference>
<dbReference type="InterPro" id="IPR013806">
    <property type="entry name" value="Kringle-like"/>
</dbReference>
<dbReference type="InterPro" id="IPR001506">
    <property type="entry name" value="Peptidase_M12A"/>
</dbReference>
<name>V4AWP6_LOTGI</name>
<dbReference type="SMART" id="SM00034">
    <property type="entry name" value="CLECT"/>
    <property type="match status" value="1"/>
</dbReference>
<dbReference type="InterPro" id="IPR038178">
    <property type="entry name" value="Kringle_sf"/>
</dbReference>
<evidence type="ECO:0000259" key="16">
    <source>
        <dbReference type="PROSITE" id="PS50070"/>
    </source>
</evidence>
<dbReference type="PROSITE" id="PS01180">
    <property type="entry name" value="CUB"/>
    <property type="match status" value="1"/>
</dbReference>
<dbReference type="PANTHER" id="PTHR19324:SF33">
    <property type="entry name" value="MUCIN-5AC"/>
    <property type="match status" value="1"/>
</dbReference>
<feature type="domain" description="Kringle" evidence="16">
    <location>
        <begin position="785"/>
        <end position="868"/>
    </location>
</feature>
<feature type="domain" description="C-type lectin" evidence="15">
    <location>
        <begin position="977"/>
        <end position="1098"/>
    </location>
</feature>
<feature type="region of interest" description="Disordered" evidence="13">
    <location>
        <begin position="1399"/>
        <end position="1477"/>
    </location>
</feature>
<feature type="compositionally biased region" description="Low complexity" evidence="13">
    <location>
        <begin position="1414"/>
        <end position="1462"/>
    </location>
</feature>
<dbReference type="PROSITE" id="PS50070">
    <property type="entry name" value="KRINGLE_2"/>
    <property type="match status" value="1"/>
</dbReference>
<evidence type="ECO:0000256" key="13">
    <source>
        <dbReference type="SAM" id="MobiDB-lite"/>
    </source>
</evidence>
<dbReference type="PROSITE" id="PS51864">
    <property type="entry name" value="ASTACIN"/>
    <property type="match status" value="1"/>
</dbReference>
<dbReference type="SMART" id="SM00032">
    <property type="entry name" value="CCP"/>
    <property type="match status" value="1"/>
</dbReference>
<evidence type="ECO:0000256" key="8">
    <source>
        <dbReference type="ARBA" id="ARBA00023157"/>
    </source>
</evidence>
<dbReference type="Proteomes" id="UP000030746">
    <property type="component" value="Unassembled WGS sequence"/>
</dbReference>
<evidence type="ECO:0000256" key="2">
    <source>
        <dbReference type="ARBA" id="ARBA00022670"/>
    </source>
</evidence>
<comment type="caution">
    <text evidence="9">Lacks conserved residue(s) required for the propagation of feature annotation.</text>
</comment>
<feature type="compositionally biased region" description="Polar residues" evidence="13">
    <location>
        <begin position="1468"/>
        <end position="1477"/>
    </location>
</feature>
<feature type="domain" description="CUB" evidence="14">
    <location>
        <begin position="658"/>
        <end position="772"/>
    </location>
</feature>
<dbReference type="InterPro" id="IPR016186">
    <property type="entry name" value="C-type_lectin-like/link_sf"/>
</dbReference>
<evidence type="ECO:0000256" key="5">
    <source>
        <dbReference type="ARBA" id="ARBA00022801"/>
    </source>
</evidence>
<keyword evidence="3 11" id="KW-0479">Metal-binding</keyword>
<dbReference type="Pfam" id="PF01400">
    <property type="entry name" value="Astacin"/>
    <property type="match status" value="1"/>
</dbReference>
<gene>
    <name evidence="19" type="ORF">LOTGIDRAFT_172278</name>
</gene>
<keyword evidence="20" id="KW-1185">Reference proteome</keyword>
<evidence type="ECO:0000256" key="9">
    <source>
        <dbReference type="PROSITE-ProRule" id="PRU00121"/>
    </source>
</evidence>
<feature type="region of interest" description="Disordered" evidence="13">
    <location>
        <begin position="45"/>
        <end position="99"/>
    </location>
</feature>
<dbReference type="OMA" id="HRENCER"/>
<dbReference type="InterPro" id="IPR000001">
    <property type="entry name" value="Kringle"/>
</dbReference>
<feature type="region of interest" description="Disordered" evidence="13">
    <location>
        <begin position="113"/>
        <end position="193"/>
    </location>
</feature>
<feature type="binding site" evidence="11">
    <location>
        <position position="297"/>
    </location>
    <ligand>
        <name>Zn(2+)</name>
        <dbReference type="ChEBI" id="CHEBI:29105"/>
        <note>catalytic</note>
    </ligand>
</feature>
<dbReference type="Pfam" id="PF16977">
    <property type="entry name" value="ApeC"/>
    <property type="match status" value="1"/>
</dbReference>
<dbReference type="OrthoDB" id="6131366at2759"/>
<organism evidence="19 20">
    <name type="scientific">Lottia gigantea</name>
    <name type="common">Giant owl limpet</name>
    <dbReference type="NCBI Taxonomy" id="225164"/>
    <lineage>
        <taxon>Eukaryota</taxon>
        <taxon>Metazoa</taxon>
        <taxon>Spiralia</taxon>
        <taxon>Lophotrochozoa</taxon>
        <taxon>Mollusca</taxon>
        <taxon>Gastropoda</taxon>
        <taxon>Patellogastropoda</taxon>
        <taxon>Lottioidea</taxon>
        <taxon>Lottiidae</taxon>
        <taxon>Lottia</taxon>
    </lineage>
</organism>
<dbReference type="SMART" id="SM00042">
    <property type="entry name" value="CUB"/>
    <property type="match status" value="1"/>
</dbReference>
<keyword evidence="8" id="KW-1015">Disulfide bond</keyword>
<keyword evidence="7 11" id="KW-0482">Metalloprotease</keyword>
<evidence type="ECO:0000256" key="6">
    <source>
        <dbReference type="ARBA" id="ARBA00022833"/>
    </source>
</evidence>
<evidence type="ECO:0000256" key="10">
    <source>
        <dbReference type="PROSITE-ProRule" id="PRU00302"/>
    </source>
</evidence>
<dbReference type="InterPro" id="IPR016187">
    <property type="entry name" value="CTDL_fold"/>
</dbReference>
<dbReference type="GO" id="GO:0006508">
    <property type="term" value="P:proteolysis"/>
    <property type="evidence" value="ECO:0007669"/>
    <property type="project" value="UniProtKB-KW"/>
</dbReference>
<keyword evidence="6 11" id="KW-0862">Zinc</keyword>
<protein>
    <recommendedName>
        <fullName evidence="12">Metalloendopeptidase</fullName>
        <ecNumber evidence="12">3.4.24.-</ecNumber>
    </recommendedName>
</protein>
<dbReference type="PROSITE" id="PS00021">
    <property type="entry name" value="KRINGLE_1"/>
    <property type="match status" value="1"/>
</dbReference>
<evidence type="ECO:0000256" key="12">
    <source>
        <dbReference type="RuleBase" id="RU361183"/>
    </source>
</evidence>
<dbReference type="SUPFAM" id="SSF57535">
    <property type="entry name" value="Complement control module/SCR domain"/>
    <property type="match status" value="1"/>
</dbReference>
<dbReference type="CDD" id="cd00041">
    <property type="entry name" value="CUB"/>
    <property type="match status" value="1"/>
</dbReference>
<dbReference type="InterPro" id="IPR035914">
    <property type="entry name" value="Sperma_CUB_dom_sf"/>
</dbReference>
<dbReference type="SUPFAM" id="SSF56436">
    <property type="entry name" value="C-type lectin-like"/>
    <property type="match status" value="1"/>
</dbReference>
<dbReference type="Gene3D" id="2.10.70.10">
    <property type="entry name" value="Complement Module, domain 1"/>
    <property type="match status" value="1"/>
</dbReference>
<accession>V4AWP6</accession>
<feature type="chain" id="PRO_5005148371" description="Metalloendopeptidase" evidence="12">
    <location>
        <begin position="27"/>
        <end position="1536"/>
    </location>
</feature>
<dbReference type="HOGENOM" id="CLU_003993_0_0_1"/>
<reference evidence="19 20" key="1">
    <citation type="journal article" date="2013" name="Nature">
        <title>Insights into bilaterian evolution from three spiralian genomes.</title>
        <authorList>
            <person name="Simakov O."/>
            <person name="Marletaz F."/>
            <person name="Cho S.J."/>
            <person name="Edsinger-Gonzales E."/>
            <person name="Havlak P."/>
            <person name="Hellsten U."/>
            <person name="Kuo D.H."/>
            <person name="Larsson T."/>
            <person name="Lv J."/>
            <person name="Arendt D."/>
            <person name="Savage R."/>
            <person name="Osoegawa K."/>
            <person name="de Jong P."/>
            <person name="Grimwood J."/>
            <person name="Chapman J.A."/>
            <person name="Shapiro H."/>
            <person name="Aerts A."/>
            <person name="Otillar R.P."/>
            <person name="Terry A.Y."/>
            <person name="Boore J.L."/>
            <person name="Grigoriev I.V."/>
            <person name="Lindberg D.R."/>
            <person name="Seaver E.C."/>
            <person name="Weisblat D.A."/>
            <person name="Putnam N.H."/>
            <person name="Rokhsar D.S."/>
        </authorList>
    </citation>
    <scope>NUCLEOTIDE SEQUENCE [LARGE SCALE GENOMIC DNA]</scope>
</reference>
<evidence type="ECO:0000256" key="1">
    <source>
        <dbReference type="ARBA" id="ARBA00022572"/>
    </source>
</evidence>
<feature type="region of interest" description="Disordered" evidence="13">
    <location>
        <begin position="1505"/>
        <end position="1536"/>
    </location>
</feature>
<dbReference type="CDD" id="cd00037">
    <property type="entry name" value="CLECT"/>
    <property type="match status" value="1"/>
</dbReference>
<keyword evidence="10" id="KW-0768">Sushi</keyword>
<dbReference type="InterPro" id="IPR000436">
    <property type="entry name" value="Sushi_SCR_CCP_dom"/>
</dbReference>
<evidence type="ECO:0000313" key="19">
    <source>
        <dbReference type="EMBL" id="ESP01903.1"/>
    </source>
</evidence>
<dbReference type="GeneID" id="20242046"/>
<keyword evidence="2 11" id="KW-0645">Protease</keyword>
<feature type="binding site" evidence="11">
    <location>
        <position position="301"/>
    </location>
    <ligand>
        <name>Zn(2+)</name>
        <dbReference type="ChEBI" id="CHEBI:29105"/>
        <note>catalytic</note>
    </ligand>
</feature>
<dbReference type="EMBL" id="KB200330">
    <property type="protein sequence ID" value="ESP01903.1"/>
    <property type="molecule type" value="Genomic_DNA"/>
</dbReference>
<dbReference type="InterPro" id="IPR006026">
    <property type="entry name" value="Peptidase_Metallo"/>
</dbReference>
<dbReference type="PRINTS" id="PR00480">
    <property type="entry name" value="ASTACIN"/>
</dbReference>
<dbReference type="SUPFAM" id="SSF57440">
    <property type="entry name" value="Kringle-like"/>
    <property type="match status" value="1"/>
</dbReference>
<dbReference type="Pfam" id="PF00431">
    <property type="entry name" value="CUB"/>
    <property type="match status" value="1"/>
</dbReference>
<feature type="compositionally biased region" description="Basic residues" evidence="13">
    <location>
        <begin position="116"/>
        <end position="171"/>
    </location>
</feature>
<dbReference type="Gene3D" id="2.40.20.10">
    <property type="entry name" value="Plasminogen Kringle 4"/>
    <property type="match status" value="1"/>
</dbReference>
<dbReference type="InterPro" id="IPR035976">
    <property type="entry name" value="Sushi/SCR/CCP_sf"/>
</dbReference>
<dbReference type="SMART" id="SM00235">
    <property type="entry name" value="ZnMc"/>
    <property type="match status" value="1"/>
</dbReference>
<feature type="compositionally biased region" description="Basic residues" evidence="13">
    <location>
        <begin position="54"/>
        <end position="72"/>
    </location>
</feature>
<feature type="domain" description="Peptidase M12A" evidence="18">
    <location>
        <begin position="194"/>
        <end position="402"/>
    </location>
</feature>
<dbReference type="InterPro" id="IPR018056">
    <property type="entry name" value="Kringle_CS"/>
</dbReference>
<dbReference type="InterPro" id="IPR031569">
    <property type="entry name" value="ApeC"/>
</dbReference>
<evidence type="ECO:0000256" key="7">
    <source>
        <dbReference type="ARBA" id="ARBA00023049"/>
    </source>
</evidence>
<evidence type="ECO:0000256" key="3">
    <source>
        <dbReference type="ARBA" id="ARBA00022723"/>
    </source>
</evidence>
<dbReference type="CDD" id="cd00033">
    <property type="entry name" value="CCP"/>
    <property type="match status" value="1"/>
</dbReference>
<dbReference type="SMART" id="SM00130">
    <property type="entry name" value="KR"/>
    <property type="match status" value="1"/>
</dbReference>
<dbReference type="GO" id="GO:0004222">
    <property type="term" value="F:metalloendopeptidase activity"/>
    <property type="evidence" value="ECO:0007669"/>
    <property type="project" value="UniProtKB-UniRule"/>
</dbReference>